<feature type="transmembrane region" description="Helical" evidence="1">
    <location>
        <begin position="16"/>
        <end position="35"/>
    </location>
</feature>
<keyword evidence="1" id="KW-0472">Membrane</keyword>
<gene>
    <name evidence="2" type="ORF">METZ01_LOCUS35288</name>
</gene>
<evidence type="ECO:0008006" key="3">
    <source>
        <dbReference type="Google" id="ProtNLM"/>
    </source>
</evidence>
<sequence>VTVEPVAPESDIARHLARRAVLVAPVFLVGGLIGWGPTGLFSAALGLALVAMNFRLGAAIITRAAQISINALYGAVLGGYVARLGLMTAVVLVVKAGGWLATVPFAITLLVTHLGLLVWESRHVALTLAAPGHRPTK</sequence>
<keyword evidence="1" id="KW-0812">Transmembrane</keyword>
<feature type="transmembrane region" description="Helical" evidence="1">
    <location>
        <begin position="72"/>
        <end position="93"/>
    </location>
</feature>
<dbReference type="AlphaFoldDB" id="A0A381QU16"/>
<feature type="transmembrane region" description="Helical" evidence="1">
    <location>
        <begin position="99"/>
        <end position="119"/>
    </location>
</feature>
<evidence type="ECO:0000313" key="2">
    <source>
        <dbReference type="EMBL" id="SUZ82434.1"/>
    </source>
</evidence>
<name>A0A381QU16_9ZZZZ</name>
<dbReference type="EMBL" id="UINC01001506">
    <property type="protein sequence ID" value="SUZ82434.1"/>
    <property type="molecule type" value="Genomic_DNA"/>
</dbReference>
<feature type="non-terminal residue" evidence="2">
    <location>
        <position position="1"/>
    </location>
</feature>
<keyword evidence="1" id="KW-1133">Transmembrane helix</keyword>
<proteinExistence type="predicted"/>
<evidence type="ECO:0000256" key="1">
    <source>
        <dbReference type="SAM" id="Phobius"/>
    </source>
</evidence>
<reference evidence="2" key="1">
    <citation type="submission" date="2018-05" db="EMBL/GenBank/DDBJ databases">
        <authorList>
            <person name="Lanie J.A."/>
            <person name="Ng W.-L."/>
            <person name="Kazmierczak K.M."/>
            <person name="Andrzejewski T.M."/>
            <person name="Davidsen T.M."/>
            <person name="Wayne K.J."/>
            <person name="Tettelin H."/>
            <person name="Glass J.I."/>
            <person name="Rusch D."/>
            <person name="Podicherti R."/>
            <person name="Tsui H.-C.T."/>
            <person name="Winkler M.E."/>
        </authorList>
    </citation>
    <scope>NUCLEOTIDE SEQUENCE</scope>
</reference>
<organism evidence="2">
    <name type="scientific">marine metagenome</name>
    <dbReference type="NCBI Taxonomy" id="408172"/>
    <lineage>
        <taxon>unclassified sequences</taxon>
        <taxon>metagenomes</taxon>
        <taxon>ecological metagenomes</taxon>
    </lineage>
</organism>
<accession>A0A381QU16</accession>
<protein>
    <recommendedName>
        <fullName evidence="3">ATP synthase subunit I</fullName>
    </recommendedName>
</protein>